<evidence type="ECO:0000256" key="1">
    <source>
        <dbReference type="ARBA" id="ARBA00023125"/>
    </source>
</evidence>
<gene>
    <name evidence="4" type="ORF">RHSP_04978</name>
</gene>
<dbReference type="InterPro" id="IPR050109">
    <property type="entry name" value="HTH-type_TetR-like_transc_reg"/>
</dbReference>
<comment type="caution">
    <text evidence="4">The sequence shown here is derived from an EMBL/GenBank/DDBJ whole genome shotgun (WGS) entry which is preliminary data.</text>
</comment>
<proteinExistence type="predicted"/>
<dbReference type="EMBL" id="AQHN01000020">
    <property type="protein sequence ID" value="ENN88512.1"/>
    <property type="molecule type" value="Genomic_DNA"/>
</dbReference>
<dbReference type="PANTHER" id="PTHR30055">
    <property type="entry name" value="HTH-TYPE TRANSCRIPTIONAL REGULATOR RUTR"/>
    <property type="match status" value="1"/>
</dbReference>
<feature type="DNA-binding region" description="H-T-H motif" evidence="2">
    <location>
        <begin position="34"/>
        <end position="53"/>
    </location>
</feature>
<dbReference type="RefSeq" id="WP_004111641.1">
    <property type="nucleotide sequence ID" value="NZ_AQHN01000020.1"/>
</dbReference>
<protein>
    <submittedName>
        <fullName evidence="4">Transcriptional regulator, TetR family</fullName>
    </submittedName>
</protein>
<dbReference type="InterPro" id="IPR009057">
    <property type="entry name" value="Homeodomain-like_sf"/>
</dbReference>
<dbReference type="Pfam" id="PF00440">
    <property type="entry name" value="TetR_N"/>
    <property type="match status" value="1"/>
</dbReference>
<evidence type="ECO:0000313" key="5">
    <source>
        <dbReference type="Proteomes" id="UP000012429"/>
    </source>
</evidence>
<dbReference type="SUPFAM" id="SSF46689">
    <property type="entry name" value="Homeodomain-like"/>
    <property type="match status" value="1"/>
</dbReference>
<dbReference type="PATRIC" id="fig|363754.4.peg.1539"/>
<dbReference type="InterPro" id="IPR001647">
    <property type="entry name" value="HTH_TetR"/>
</dbReference>
<dbReference type="STRING" id="363754.RHSP_04978"/>
<keyword evidence="5" id="KW-1185">Reference proteome</keyword>
<dbReference type="OrthoDB" id="8478851at2"/>
<dbReference type="Gene3D" id="1.10.357.10">
    <property type="entry name" value="Tetracycline Repressor, domain 2"/>
    <property type="match status" value="1"/>
</dbReference>
<evidence type="ECO:0000259" key="3">
    <source>
        <dbReference type="PROSITE" id="PS50977"/>
    </source>
</evidence>
<dbReference type="PROSITE" id="PS50977">
    <property type="entry name" value="HTH_TETR_2"/>
    <property type="match status" value="1"/>
</dbReference>
<keyword evidence="1 2" id="KW-0238">DNA-binding</keyword>
<sequence length="179" mass="20410">MVPKITPEEAAQRRANILLVARWCFLNFGYAKTSLDDIAKRANISRTLLYKTFTDKQDIYIAVFRHWLVSRHPAARQAVQAEGTTQERLFAVCRIMIIEPWADMIGAPMAGEFYDVCERLDPEIDALHRSVALESFEELIGEKAEAEVFLLALDGQIGDEPDVPKLEARIRLLIQRFCS</sequence>
<dbReference type="PANTHER" id="PTHR30055:SF226">
    <property type="entry name" value="HTH-TYPE TRANSCRIPTIONAL REGULATOR PKSA"/>
    <property type="match status" value="1"/>
</dbReference>
<name>N6VBW2_9HYPH</name>
<dbReference type="GO" id="GO:0000976">
    <property type="term" value="F:transcription cis-regulatory region binding"/>
    <property type="evidence" value="ECO:0007669"/>
    <property type="project" value="TreeGrafter"/>
</dbReference>
<organism evidence="4 5">
    <name type="scientific">Rhizobium freirei PRF 81</name>
    <dbReference type="NCBI Taxonomy" id="363754"/>
    <lineage>
        <taxon>Bacteria</taxon>
        <taxon>Pseudomonadati</taxon>
        <taxon>Pseudomonadota</taxon>
        <taxon>Alphaproteobacteria</taxon>
        <taxon>Hyphomicrobiales</taxon>
        <taxon>Rhizobiaceae</taxon>
        <taxon>Rhizobium/Agrobacterium group</taxon>
        <taxon>Rhizobium</taxon>
    </lineage>
</organism>
<feature type="domain" description="HTH tetR-type" evidence="3">
    <location>
        <begin position="11"/>
        <end position="71"/>
    </location>
</feature>
<dbReference type="AlphaFoldDB" id="N6VBW2"/>
<evidence type="ECO:0000313" key="4">
    <source>
        <dbReference type="EMBL" id="ENN88512.1"/>
    </source>
</evidence>
<dbReference type="Proteomes" id="UP000012429">
    <property type="component" value="Unassembled WGS sequence"/>
</dbReference>
<accession>N6VBW2</accession>
<evidence type="ECO:0000256" key="2">
    <source>
        <dbReference type="PROSITE-ProRule" id="PRU00335"/>
    </source>
</evidence>
<reference evidence="4 5" key="1">
    <citation type="journal article" date="2012" name="BMC Genomics">
        <title>Genomic basis of broad host range and environmental adaptability of Rhizobium tropici CIAT 899 and Rhizobium sp. PRF 81 which are used in inoculants for common bean (Phaseolus vulgaris L.).</title>
        <authorList>
            <person name="Ormeno-Orrillo E."/>
            <person name="Menna P."/>
            <person name="Almeida L.G."/>
            <person name="Ollero F.J."/>
            <person name="Nicolas M.F."/>
            <person name="Pains Rodrigues E."/>
            <person name="Shigueyoshi Nakatani A."/>
            <person name="Silva Batista J.S."/>
            <person name="Oliveira Chueire L.M."/>
            <person name="Souza R.C."/>
            <person name="Ribeiro Vasconcelos A.T."/>
            <person name="Megias M."/>
            <person name="Hungria M."/>
            <person name="Martinez-Romero E."/>
        </authorList>
    </citation>
    <scope>NUCLEOTIDE SEQUENCE [LARGE SCALE GENOMIC DNA]</scope>
    <source>
        <strain evidence="4 5">PRF 81</strain>
    </source>
</reference>
<dbReference type="GO" id="GO:0003700">
    <property type="term" value="F:DNA-binding transcription factor activity"/>
    <property type="evidence" value="ECO:0007669"/>
    <property type="project" value="TreeGrafter"/>
</dbReference>